<dbReference type="OrthoDB" id="1925744at2"/>
<keyword evidence="1" id="KW-0472">Membrane</keyword>
<proteinExistence type="predicted"/>
<keyword evidence="1" id="KW-0812">Transmembrane</keyword>
<evidence type="ECO:0000313" key="2">
    <source>
        <dbReference type="EMBL" id="ARQ05986.1"/>
    </source>
</evidence>
<accession>A0A1W7A9B3</accession>
<sequence length="134" mass="15340">MKRMMKLLLLTLSIVMLLKEIFLGLPGIGGAYIVSLAWAPLGTNITIYFIMFLLSALDRSNEARLPLSVIALTGIIANAVAFFPVLGMFMHWLMTFLMIAYIFIVINTREYRGNTTYYNPYRSGETVREYKREK</sequence>
<dbReference type="EMBL" id="CP021059">
    <property type="protein sequence ID" value="ARQ05986.1"/>
    <property type="molecule type" value="Genomic_DNA"/>
</dbReference>
<feature type="transmembrane region" description="Helical" evidence="1">
    <location>
        <begin position="65"/>
        <end position="83"/>
    </location>
</feature>
<evidence type="ECO:0000313" key="3">
    <source>
        <dbReference type="Proteomes" id="UP000194154"/>
    </source>
</evidence>
<dbReference type="GeneID" id="35294468"/>
<feature type="transmembrane region" description="Helical" evidence="1">
    <location>
        <begin position="89"/>
        <end position="106"/>
    </location>
</feature>
<reference evidence="2 3" key="1">
    <citation type="journal article" date="2017" name="Int. J. Syst. Evol. Microbiol.">
        <title>Macrococcus canis sp. nov., a skin bacterium associated with infections in dogs.</title>
        <authorList>
            <person name="Gobeli Brawand S."/>
            <person name="Cotting K."/>
            <person name="Gomez-Sanz E."/>
            <person name="Collaud A."/>
            <person name="Thomann A."/>
            <person name="Brodard I."/>
            <person name="Rodriguez-Campos S."/>
            <person name="Strauss C."/>
            <person name="Perreten V."/>
        </authorList>
    </citation>
    <scope>NUCLEOTIDE SEQUENCE [LARGE SCALE GENOMIC DNA]</scope>
    <source>
        <strain evidence="2 3">KM45013</strain>
    </source>
</reference>
<dbReference type="Proteomes" id="UP000194154">
    <property type="component" value="Chromosome"/>
</dbReference>
<keyword evidence="3" id="KW-1185">Reference proteome</keyword>
<name>A0A1W7A9B3_9STAP</name>
<evidence type="ECO:0000256" key="1">
    <source>
        <dbReference type="SAM" id="Phobius"/>
    </source>
</evidence>
<dbReference type="STRING" id="1855823.MCCS_03180"/>
<gene>
    <name evidence="2" type="ORF">MCCS_03180</name>
</gene>
<dbReference type="KEGG" id="mcak:MCCS_03180"/>
<feature type="transmembrane region" description="Helical" evidence="1">
    <location>
        <begin position="33"/>
        <end position="53"/>
    </location>
</feature>
<protein>
    <submittedName>
        <fullName evidence="2">Uncharacterized protein</fullName>
    </submittedName>
</protein>
<organism evidence="2 3">
    <name type="scientific">Macrococcoides canis</name>
    <dbReference type="NCBI Taxonomy" id="1855823"/>
    <lineage>
        <taxon>Bacteria</taxon>
        <taxon>Bacillati</taxon>
        <taxon>Bacillota</taxon>
        <taxon>Bacilli</taxon>
        <taxon>Bacillales</taxon>
        <taxon>Staphylococcaceae</taxon>
        <taxon>Macrococcoides</taxon>
    </lineage>
</organism>
<dbReference type="RefSeq" id="WP_086041694.1">
    <property type="nucleotide sequence ID" value="NZ_CBCRZA010000003.1"/>
</dbReference>
<keyword evidence="1" id="KW-1133">Transmembrane helix</keyword>
<dbReference type="AlphaFoldDB" id="A0A1W7A9B3"/>